<reference evidence="1 2" key="1">
    <citation type="journal article" date="2015" name="Environ. Microbiol.">
        <title>Genome analyses suggest the presence of polyploidy and recent human-driven expansions in eight global populations of the honeybee pathogen Nosema ceranae.</title>
        <authorList>
            <person name="Pelin A."/>
            <person name="Selman M."/>
            <person name="Aris-Brosou S."/>
            <person name="Farinelli L."/>
            <person name="Corradi N."/>
        </authorList>
    </citation>
    <scope>NUCLEOTIDE SEQUENCE [LARGE SCALE GENOMIC DNA]</scope>
    <source>
        <strain evidence="1 2">PA08 1199</strain>
    </source>
</reference>
<protein>
    <submittedName>
        <fullName evidence="1">Uncharacterized protein</fullName>
    </submittedName>
</protein>
<dbReference type="EMBL" id="JPQZ01000043">
    <property type="protein sequence ID" value="KKO74823.1"/>
    <property type="molecule type" value="Genomic_DNA"/>
</dbReference>
<proteinExistence type="predicted"/>
<dbReference type="VEuPathDB" id="MicrosporidiaDB:AAJ76_430004057"/>
<evidence type="ECO:0000313" key="2">
    <source>
        <dbReference type="Proteomes" id="UP000034350"/>
    </source>
</evidence>
<name>A0A0F9WPB4_9MICR</name>
<dbReference type="AlphaFoldDB" id="A0A0F9WPB4"/>
<comment type="caution">
    <text evidence="1">The sequence shown here is derived from an EMBL/GenBank/DDBJ whole genome shotgun (WGS) entry which is preliminary data.</text>
</comment>
<organism evidence="1 2">
    <name type="scientific">Vairimorpha ceranae</name>
    <dbReference type="NCBI Taxonomy" id="40302"/>
    <lineage>
        <taxon>Eukaryota</taxon>
        <taxon>Fungi</taxon>
        <taxon>Fungi incertae sedis</taxon>
        <taxon>Microsporidia</taxon>
        <taxon>Nosematidae</taxon>
        <taxon>Vairimorpha</taxon>
    </lineage>
</organism>
<gene>
    <name evidence="1" type="ORF">AAJ76_430004057</name>
</gene>
<dbReference type="Proteomes" id="UP000034350">
    <property type="component" value="Unassembled WGS sequence"/>
</dbReference>
<dbReference type="RefSeq" id="XP_024330565.1">
    <property type="nucleotide sequence ID" value="XM_024475640.1"/>
</dbReference>
<evidence type="ECO:0000313" key="1">
    <source>
        <dbReference type="EMBL" id="KKO74823.1"/>
    </source>
</evidence>
<dbReference type="GeneID" id="36320587"/>
<sequence>MDITIEHKIFQYLDVLKNFLICNNIISSSISCLRCGNLSRLLPISASGRSIGYRCTKKGCQKRLPLFHSTLPLTKVARLLYCLICD</sequence>
<accession>A0A0F9WPB4</accession>
<keyword evidence="2" id="KW-1185">Reference proteome</keyword>